<evidence type="ECO:0000313" key="3">
    <source>
        <dbReference type="Proteomes" id="UP000298663"/>
    </source>
</evidence>
<comment type="caution">
    <text evidence="2">The sequence shown here is derived from an EMBL/GenBank/DDBJ whole genome shotgun (WGS) entry which is preliminary data.</text>
</comment>
<evidence type="ECO:0000313" key="2">
    <source>
        <dbReference type="EMBL" id="TKR67288.1"/>
    </source>
</evidence>
<sequence length="103" mass="11598">MIPMPIPLSHHPFSLLRKIRATDHQSPVPPPPASSVLCKCPESFLIDRLSDRSALNRATGDVVNNPRLLRRTGKNIPMRRRPPPAAKEADGVEKKKKQNKHRN</sequence>
<feature type="compositionally biased region" description="Basic residues" evidence="1">
    <location>
        <begin position="94"/>
        <end position="103"/>
    </location>
</feature>
<organism evidence="2 3">
    <name type="scientific">Steinernema carpocapsae</name>
    <name type="common">Entomopathogenic nematode</name>
    <dbReference type="NCBI Taxonomy" id="34508"/>
    <lineage>
        <taxon>Eukaryota</taxon>
        <taxon>Metazoa</taxon>
        <taxon>Ecdysozoa</taxon>
        <taxon>Nematoda</taxon>
        <taxon>Chromadorea</taxon>
        <taxon>Rhabditida</taxon>
        <taxon>Tylenchina</taxon>
        <taxon>Panagrolaimomorpha</taxon>
        <taxon>Strongyloidoidea</taxon>
        <taxon>Steinernematidae</taxon>
        <taxon>Steinernema</taxon>
    </lineage>
</organism>
<dbReference type="AlphaFoldDB" id="A0A4U5MDR9"/>
<dbReference type="EMBL" id="AZBU02000008">
    <property type="protein sequence ID" value="TKR67288.1"/>
    <property type="molecule type" value="Genomic_DNA"/>
</dbReference>
<accession>A0A4U5MDR9</accession>
<gene>
    <name evidence="2" type="ORF">L596_023464</name>
</gene>
<name>A0A4U5MDR9_STECR</name>
<dbReference type="Proteomes" id="UP000298663">
    <property type="component" value="Unassembled WGS sequence"/>
</dbReference>
<protein>
    <submittedName>
        <fullName evidence="2">Uncharacterized protein</fullName>
    </submittedName>
</protein>
<evidence type="ECO:0000256" key="1">
    <source>
        <dbReference type="SAM" id="MobiDB-lite"/>
    </source>
</evidence>
<proteinExistence type="predicted"/>
<feature type="compositionally biased region" description="Basic residues" evidence="1">
    <location>
        <begin position="68"/>
        <end position="82"/>
    </location>
</feature>
<reference evidence="2 3" key="2">
    <citation type="journal article" date="2019" name="G3 (Bethesda)">
        <title>Hybrid Assembly of the Genome of the Entomopathogenic Nematode Steinernema carpocapsae Identifies the X-Chromosome.</title>
        <authorList>
            <person name="Serra L."/>
            <person name="Macchietto M."/>
            <person name="Macias-Munoz A."/>
            <person name="McGill C.J."/>
            <person name="Rodriguez I.M."/>
            <person name="Rodriguez B."/>
            <person name="Murad R."/>
            <person name="Mortazavi A."/>
        </authorList>
    </citation>
    <scope>NUCLEOTIDE SEQUENCE [LARGE SCALE GENOMIC DNA]</scope>
    <source>
        <strain evidence="2 3">ALL</strain>
    </source>
</reference>
<feature type="region of interest" description="Disordered" evidence="1">
    <location>
        <begin position="66"/>
        <end position="103"/>
    </location>
</feature>
<keyword evidence="3" id="KW-1185">Reference proteome</keyword>
<reference evidence="2 3" key="1">
    <citation type="journal article" date="2015" name="Genome Biol.">
        <title>Comparative genomics of Steinernema reveals deeply conserved gene regulatory networks.</title>
        <authorList>
            <person name="Dillman A.R."/>
            <person name="Macchietto M."/>
            <person name="Porter C.F."/>
            <person name="Rogers A."/>
            <person name="Williams B."/>
            <person name="Antoshechkin I."/>
            <person name="Lee M.M."/>
            <person name="Goodwin Z."/>
            <person name="Lu X."/>
            <person name="Lewis E.E."/>
            <person name="Goodrich-Blair H."/>
            <person name="Stock S.P."/>
            <person name="Adams B.J."/>
            <person name="Sternberg P.W."/>
            <person name="Mortazavi A."/>
        </authorList>
    </citation>
    <scope>NUCLEOTIDE SEQUENCE [LARGE SCALE GENOMIC DNA]</scope>
    <source>
        <strain evidence="2 3">ALL</strain>
    </source>
</reference>